<dbReference type="RefSeq" id="WP_077718638.1">
    <property type="nucleotide sequence ID" value="NZ_CP019699.1"/>
</dbReference>
<evidence type="ECO:0000313" key="2">
    <source>
        <dbReference type="Proteomes" id="UP000188603"/>
    </source>
</evidence>
<reference evidence="1 2" key="1">
    <citation type="journal article" date="2015" name="Int. J. Syst. Evol. Microbiol.">
        <title>Novibacillus thermophilus gen. nov., sp. nov., a Gram-staining-negative and moderately thermophilic member of the family Thermoactinomycetaceae.</title>
        <authorList>
            <person name="Yang G."/>
            <person name="Chen J."/>
            <person name="Zhou S."/>
        </authorList>
    </citation>
    <scope>NUCLEOTIDE SEQUENCE [LARGE SCALE GENOMIC DNA]</scope>
    <source>
        <strain evidence="1 2">SG-1</strain>
    </source>
</reference>
<dbReference type="EMBL" id="CP019699">
    <property type="protein sequence ID" value="AQS54818.1"/>
    <property type="molecule type" value="Genomic_DNA"/>
</dbReference>
<dbReference type="AlphaFoldDB" id="A0A1U9K464"/>
<evidence type="ECO:0000313" key="1">
    <source>
        <dbReference type="EMBL" id="AQS54818.1"/>
    </source>
</evidence>
<organism evidence="1 2">
    <name type="scientific">Novibacillus thermophilus</name>
    <dbReference type="NCBI Taxonomy" id="1471761"/>
    <lineage>
        <taxon>Bacteria</taxon>
        <taxon>Bacillati</taxon>
        <taxon>Bacillota</taxon>
        <taxon>Bacilli</taxon>
        <taxon>Bacillales</taxon>
        <taxon>Thermoactinomycetaceae</taxon>
        <taxon>Novibacillus</taxon>
    </lineage>
</organism>
<dbReference type="OrthoDB" id="9813569at2"/>
<gene>
    <name evidence="1" type="ORF">B0W44_02590</name>
</gene>
<name>A0A1U9K464_9BACL</name>
<dbReference type="Gene3D" id="3.40.1190.20">
    <property type="match status" value="1"/>
</dbReference>
<evidence type="ECO:0008006" key="3">
    <source>
        <dbReference type="Google" id="ProtNLM"/>
    </source>
</evidence>
<proteinExistence type="predicted"/>
<dbReference type="Proteomes" id="UP000188603">
    <property type="component" value="Chromosome"/>
</dbReference>
<protein>
    <recommendedName>
        <fullName evidence="3">Carbohydrate kinase PfkB domain-containing protein</fullName>
    </recommendedName>
</protein>
<keyword evidence="2" id="KW-1185">Reference proteome</keyword>
<dbReference type="STRING" id="1471761.B0W44_02590"/>
<dbReference type="InterPro" id="IPR029056">
    <property type="entry name" value="Ribokinase-like"/>
</dbReference>
<dbReference type="KEGG" id="ntr:B0W44_02590"/>
<sequence>MDVVTLGESMGLLPPRQQARSAHTFSRGLGGAESNVAIGLARLGKKAGCAPLHFPVGHCAARVRRREVAVQLYEQRVVTLHSWRESKLVLNHAFVEYLL</sequence>
<accession>A0A1U9K464</accession>
<dbReference type="SUPFAM" id="SSF53613">
    <property type="entry name" value="Ribokinase-like"/>
    <property type="match status" value="1"/>
</dbReference>